<proteinExistence type="predicted"/>
<dbReference type="Gene3D" id="3.40.630.30">
    <property type="match status" value="1"/>
</dbReference>
<dbReference type="AlphaFoldDB" id="A0A2D0NIC7"/>
<dbReference type="Pfam" id="PF00583">
    <property type="entry name" value="Acetyltransf_1"/>
    <property type="match status" value="1"/>
</dbReference>
<organism evidence="4 5">
    <name type="scientific">Flavilitoribacter nigricans (strain ATCC 23147 / DSM 23189 / NBRC 102662 / NCIMB 1420 / SS-2)</name>
    <name type="common">Lewinella nigricans</name>
    <dbReference type="NCBI Taxonomy" id="1122177"/>
    <lineage>
        <taxon>Bacteria</taxon>
        <taxon>Pseudomonadati</taxon>
        <taxon>Bacteroidota</taxon>
        <taxon>Saprospiria</taxon>
        <taxon>Saprospirales</taxon>
        <taxon>Lewinellaceae</taxon>
        <taxon>Flavilitoribacter</taxon>
    </lineage>
</organism>
<evidence type="ECO:0000256" key="2">
    <source>
        <dbReference type="ARBA" id="ARBA00023315"/>
    </source>
</evidence>
<name>A0A2D0NIC7_FLAN2</name>
<dbReference type="InterPro" id="IPR050832">
    <property type="entry name" value="Bact_Acetyltransf"/>
</dbReference>
<evidence type="ECO:0000313" key="4">
    <source>
        <dbReference type="EMBL" id="PHN08207.1"/>
    </source>
</evidence>
<reference evidence="4 5" key="1">
    <citation type="submission" date="2017-10" db="EMBL/GenBank/DDBJ databases">
        <title>The draft genome sequence of Lewinella nigricans NBRC 102662.</title>
        <authorList>
            <person name="Wang K."/>
        </authorList>
    </citation>
    <scope>NUCLEOTIDE SEQUENCE [LARGE SCALE GENOMIC DNA]</scope>
    <source>
        <strain evidence="4 5">NBRC 102662</strain>
    </source>
</reference>
<dbReference type="PROSITE" id="PS51186">
    <property type="entry name" value="GNAT"/>
    <property type="match status" value="1"/>
</dbReference>
<dbReference type="InterPro" id="IPR000182">
    <property type="entry name" value="GNAT_dom"/>
</dbReference>
<dbReference type="Proteomes" id="UP000223913">
    <property type="component" value="Unassembled WGS sequence"/>
</dbReference>
<dbReference type="OrthoDB" id="977571at2"/>
<keyword evidence="2" id="KW-0012">Acyltransferase</keyword>
<dbReference type="GO" id="GO:0016747">
    <property type="term" value="F:acyltransferase activity, transferring groups other than amino-acyl groups"/>
    <property type="evidence" value="ECO:0007669"/>
    <property type="project" value="InterPro"/>
</dbReference>
<evidence type="ECO:0000259" key="3">
    <source>
        <dbReference type="PROSITE" id="PS51186"/>
    </source>
</evidence>
<keyword evidence="1 4" id="KW-0808">Transferase</keyword>
<dbReference type="CDD" id="cd04301">
    <property type="entry name" value="NAT_SF"/>
    <property type="match status" value="1"/>
</dbReference>
<gene>
    <name evidence="4" type="ORF">CRP01_02475</name>
</gene>
<dbReference type="EMBL" id="PDUD01000002">
    <property type="protein sequence ID" value="PHN08207.1"/>
    <property type="molecule type" value="Genomic_DNA"/>
</dbReference>
<dbReference type="PANTHER" id="PTHR43877">
    <property type="entry name" value="AMINOALKYLPHOSPHONATE N-ACETYLTRANSFERASE-RELATED-RELATED"/>
    <property type="match status" value="1"/>
</dbReference>
<evidence type="ECO:0000313" key="5">
    <source>
        <dbReference type="Proteomes" id="UP000223913"/>
    </source>
</evidence>
<comment type="caution">
    <text evidence="4">The sequence shown here is derived from an EMBL/GenBank/DDBJ whole genome shotgun (WGS) entry which is preliminary data.</text>
</comment>
<keyword evidence="5" id="KW-1185">Reference proteome</keyword>
<feature type="domain" description="N-acetyltransferase" evidence="3">
    <location>
        <begin position="120"/>
        <end position="255"/>
    </location>
</feature>
<dbReference type="RefSeq" id="WP_099148409.1">
    <property type="nucleotide sequence ID" value="NZ_PDUD01000002.1"/>
</dbReference>
<dbReference type="InterPro" id="IPR016181">
    <property type="entry name" value="Acyl_CoA_acyltransferase"/>
</dbReference>
<dbReference type="SUPFAM" id="SSF55729">
    <property type="entry name" value="Acyl-CoA N-acyltransferases (Nat)"/>
    <property type="match status" value="1"/>
</dbReference>
<protein>
    <submittedName>
        <fullName evidence="4">GNAT family N-acetyltransferase</fullName>
    </submittedName>
</protein>
<evidence type="ECO:0000256" key="1">
    <source>
        <dbReference type="ARBA" id="ARBA00022679"/>
    </source>
</evidence>
<accession>A0A2D0NIC7</accession>
<sequence>MIDTIDENFNRHARQVPERTPGMIVNELPGLTYVDSGLSCDTFNILHISNGSALSAATLEAAVTYYRSRGLDYCIWIGREQLTAEVGGFLQQAGVSRQNEEVGMILDLGDYAIRRHPDHRNVRIADQPDRIADYARVLAHNWTPPDQNVVRFYARTAPVYLASDSDIRLLVYYQEGKPVATLELFPSDAETVGIYGFATLQDFRGRGIGSTLFTFALNYARSAGYRRVILQASEDGLGIYKKYGFKAVTTYYEYA</sequence>